<organism evidence="2 3">
    <name type="scientific">Ziziphus jujuba var. spinosa</name>
    <dbReference type="NCBI Taxonomy" id="714518"/>
    <lineage>
        <taxon>Eukaryota</taxon>
        <taxon>Viridiplantae</taxon>
        <taxon>Streptophyta</taxon>
        <taxon>Embryophyta</taxon>
        <taxon>Tracheophyta</taxon>
        <taxon>Spermatophyta</taxon>
        <taxon>Magnoliopsida</taxon>
        <taxon>eudicotyledons</taxon>
        <taxon>Gunneridae</taxon>
        <taxon>Pentapetalae</taxon>
        <taxon>rosids</taxon>
        <taxon>fabids</taxon>
        <taxon>Rosales</taxon>
        <taxon>Rhamnaceae</taxon>
        <taxon>Paliureae</taxon>
        <taxon>Ziziphus</taxon>
    </lineage>
</organism>
<evidence type="ECO:0000313" key="3">
    <source>
        <dbReference type="Proteomes" id="UP000813462"/>
    </source>
</evidence>
<name>A0A978UJE0_ZIZJJ</name>
<proteinExistence type="predicted"/>
<gene>
    <name evidence="2" type="ORF">FEM48_Zijuj11G0141500</name>
</gene>
<comment type="caution">
    <text evidence="2">The sequence shown here is derived from an EMBL/GenBank/DDBJ whole genome shotgun (WGS) entry which is preliminary data.</text>
</comment>
<evidence type="ECO:0000313" key="2">
    <source>
        <dbReference type="EMBL" id="KAH7514921.1"/>
    </source>
</evidence>
<sequence>MAEDLEAERLEMGRAPELVPEPYLGALEGDWERTKRFYEKNREALFFPLTVTNDTSFNIAVYSRTKSPIEELIQVVLNPPIEKADDKKCTPLHEAGSIGNVEAA</sequence>
<protein>
    <submittedName>
        <fullName evidence="2">Uncharacterized protein</fullName>
    </submittedName>
</protein>
<feature type="region of interest" description="Disordered" evidence="1">
    <location>
        <begin position="84"/>
        <end position="104"/>
    </location>
</feature>
<dbReference type="InterPro" id="IPR036770">
    <property type="entry name" value="Ankyrin_rpt-contain_sf"/>
</dbReference>
<dbReference type="AlphaFoldDB" id="A0A978UJE0"/>
<reference evidence="2" key="1">
    <citation type="journal article" date="2021" name="Front. Plant Sci.">
        <title>Chromosome-Scale Genome Assembly for Chinese Sour Jujube and Insights Into Its Genome Evolution and Domestication Signature.</title>
        <authorList>
            <person name="Shen L.-Y."/>
            <person name="Luo H."/>
            <person name="Wang X.-L."/>
            <person name="Wang X.-M."/>
            <person name="Qiu X.-J."/>
            <person name="Liu H."/>
            <person name="Zhou S.-S."/>
            <person name="Jia K.-H."/>
            <person name="Nie S."/>
            <person name="Bao Y.-T."/>
            <person name="Zhang R.-G."/>
            <person name="Yun Q.-Z."/>
            <person name="Chai Y.-H."/>
            <person name="Lu J.-Y."/>
            <person name="Li Y."/>
            <person name="Zhao S.-W."/>
            <person name="Mao J.-F."/>
            <person name="Jia S.-G."/>
            <person name="Mao Y.-M."/>
        </authorList>
    </citation>
    <scope>NUCLEOTIDE SEQUENCE</scope>
    <source>
        <strain evidence="2">AT0</strain>
        <tissue evidence="2">Leaf</tissue>
    </source>
</reference>
<dbReference type="SUPFAM" id="SSF48403">
    <property type="entry name" value="Ankyrin repeat"/>
    <property type="match status" value="1"/>
</dbReference>
<dbReference type="EMBL" id="JAEACU010000011">
    <property type="protein sequence ID" value="KAH7514921.1"/>
    <property type="molecule type" value="Genomic_DNA"/>
</dbReference>
<accession>A0A978UJE0</accession>
<dbReference type="Proteomes" id="UP000813462">
    <property type="component" value="Unassembled WGS sequence"/>
</dbReference>
<evidence type="ECO:0000256" key="1">
    <source>
        <dbReference type="SAM" id="MobiDB-lite"/>
    </source>
</evidence>